<proteinExistence type="predicted"/>
<comment type="caution">
    <text evidence="1">The sequence shown here is derived from an EMBL/GenBank/DDBJ whole genome shotgun (WGS) entry which is preliminary data.</text>
</comment>
<evidence type="ECO:0000313" key="1">
    <source>
        <dbReference type="EMBL" id="KAJ0084661.1"/>
    </source>
</evidence>
<evidence type="ECO:0000313" key="2">
    <source>
        <dbReference type="Proteomes" id="UP001164250"/>
    </source>
</evidence>
<gene>
    <name evidence="1" type="ORF">Patl1_30021</name>
</gene>
<name>A0ACC1AG04_9ROSI</name>
<organism evidence="1 2">
    <name type="scientific">Pistacia atlantica</name>
    <dbReference type="NCBI Taxonomy" id="434234"/>
    <lineage>
        <taxon>Eukaryota</taxon>
        <taxon>Viridiplantae</taxon>
        <taxon>Streptophyta</taxon>
        <taxon>Embryophyta</taxon>
        <taxon>Tracheophyta</taxon>
        <taxon>Spermatophyta</taxon>
        <taxon>Magnoliopsida</taxon>
        <taxon>eudicotyledons</taxon>
        <taxon>Gunneridae</taxon>
        <taxon>Pentapetalae</taxon>
        <taxon>rosids</taxon>
        <taxon>malvids</taxon>
        <taxon>Sapindales</taxon>
        <taxon>Anacardiaceae</taxon>
        <taxon>Pistacia</taxon>
    </lineage>
</organism>
<sequence length="152" mass="17065">MASATRKKNSRMENINGTGAIPKPGETLCQISQKFRDQGLDSTDLVALSGAHTFGSARCIVFSHRLYNFSGTGKPDPSLDPKYLRSLRGRNFGLLQTDQELFSTPGAETVAIVERFAENQSDFFESFGQIHDQDGKYKDIDRKQWFLLAWLL</sequence>
<dbReference type="Proteomes" id="UP001164250">
    <property type="component" value="Chromosome 11"/>
</dbReference>
<keyword evidence="2" id="KW-1185">Reference proteome</keyword>
<reference evidence="2" key="1">
    <citation type="journal article" date="2023" name="G3 (Bethesda)">
        <title>Genome assembly and association tests identify interacting loci associated with vigor, precocity, and sex in interspecific pistachio rootstocks.</title>
        <authorList>
            <person name="Palmer W."/>
            <person name="Jacygrad E."/>
            <person name="Sagayaradj S."/>
            <person name="Cavanaugh K."/>
            <person name="Han R."/>
            <person name="Bertier L."/>
            <person name="Beede B."/>
            <person name="Kafkas S."/>
            <person name="Golino D."/>
            <person name="Preece J."/>
            <person name="Michelmore R."/>
        </authorList>
    </citation>
    <scope>NUCLEOTIDE SEQUENCE [LARGE SCALE GENOMIC DNA]</scope>
</reference>
<accession>A0ACC1AG04</accession>
<dbReference type="EMBL" id="CM047907">
    <property type="protein sequence ID" value="KAJ0084661.1"/>
    <property type="molecule type" value="Genomic_DNA"/>
</dbReference>
<protein>
    <submittedName>
        <fullName evidence="1">Uncharacterized protein</fullName>
    </submittedName>
</protein>